<keyword evidence="7" id="KW-0820">tRNA-binding</keyword>
<dbReference type="InterPro" id="IPR001892">
    <property type="entry name" value="Ribosomal_uS13"/>
</dbReference>
<keyword evidence="3 7" id="KW-0694">RNA-binding</keyword>
<dbReference type="PANTHER" id="PTHR10871:SF1">
    <property type="entry name" value="SMALL RIBOSOMAL SUBUNIT PROTEIN US13M"/>
    <property type="match status" value="1"/>
</dbReference>
<evidence type="ECO:0000256" key="9">
    <source>
        <dbReference type="SAM" id="MobiDB-lite"/>
    </source>
</evidence>
<keyword evidence="4 7" id="KW-0689">Ribosomal protein</keyword>
<dbReference type="SUPFAM" id="SSF46946">
    <property type="entry name" value="S13-like H2TH domain"/>
    <property type="match status" value="1"/>
</dbReference>
<dbReference type="Proteomes" id="UP001501565">
    <property type="component" value="Unassembled WGS sequence"/>
</dbReference>
<name>A0ABP7MI33_9GAMM</name>
<organism evidence="10 11">
    <name type="scientific">Litoribacillus peritrichatus</name>
    <dbReference type="NCBI Taxonomy" id="718191"/>
    <lineage>
        <taxon>Bacteria</taxon>
        <taxon>Pseudomonadati</taxon>
        <taxon>Pseudomonadota</taxon>
        <taxon>Gammaproteobacteria</taxon>
        <taxon>Oceanospirillales</taxon>
        <taxon>Oceanospirillaceae</taxon>
        <taxon>Litoribacillus</taxon>
    </lineage>
</organism>
<comment type="caution">
    <text evidence="10">The sequence shown here is derived from an EMBL/GenBank/DDBJ whole genome shotgun (WGS) entry which is preliminary data.</text>
</comment>
<dbReference type="InterPro" id="IPR018269">
    <property type="entry name" value="Ribosomal_uS13_CS"/>
</dbReference>
<comment type="similarity">
    <text evidence="1 7 8">Belongs to the universal ribosomal protein uS13 family.</text>
</comment>
<reference evidence="11" key="1">
    <citation type="journal article" date="2019" name="Int. J. Syst. Evol. Microbiol.">
        <title>The Global Catalogue of Microorganisms (GCM) 10K type strain sequencing project: providing services to taxonomists for standard genome sequencing and annotation.</title>
        <authorList>
            <consortium name="The Broad Institute Genomics Platform"/>
            <consortium name="The Broad Institute Genome Sequencing Center for Infectious Disease"/>
            <person name="Wu L."/>
            <person name="Ma J."/>
        </authorList>
    </citation>
    <scope>NUCLEOTIDE SEQUENCE [LARGE SCALE GENOMIC DNA]</scope>
    <source>
        <strain evidence="11">JCM 17551</strain>
    </source>
</reference>
<comment type="function">
    <text evidence="7">Located at the top of the head of the 30S subunit, it contacts several helices of the 16S rRNA. In the 70S ribosome it contacts the 23S rRNA (bridge B1a) and protein L5 of the 50S subunit (bridge B1b), connecting the 2 subunits; these bridges are implicated in subunit movement. Contacts the tRNAs in the A and P-sites.</text>
</comment>
<dbReference type="PROSITE" id="PS50159">
    <property type="entry name" value="RIBOSOMAL_S13_2"/>
    <property type="match status" value="1"/>
</dbReference>
<evidence type="ECO:0000313" key="10">
    <source>
        <dbReference type="EMBL" id="GAA3923409.1"/>
    </source>
</evidence>
<dbReference type="HAMAP" id="MF_01315">
    <property type="entry name" value="Ribosomal_uS13"/>
    <property type="match status" value="1"/>
</dbReference>
<dbReference type="Gene3D" id="1.10.8.50">
    <property type="match status" value="1"/>
</dbReference>
<dbReference type="InterPro" id="IPR019980">
    <property type="entry name" value="Ribosomal_uS13_bac-type"/>
</dbReference>
<dbReference type="GO" id="GO:0005840">
    <property type="term" value="C:ribosome"/>
    <property type="evidence" value="ECO:0007669"/>
    <property type="project" value="UniProtKB-KW"/>
</dbReference>
<evidence type="ECO:0000256" key="2">
    <source>
        <dbReference type="ARBA" id="ARBA00022730"/>
    </source>
</evidence>
<evidence type="ECO:0000256" key="8">
    <source>
        <dbReference type="RuleBase" id="RU003830"/>
    </source>
</evidence>
<evidence type="ECO:0000256" key="5">
    <source>
        <dbReference type="ARBA" id="ARBA00023274"/>
    </source>
</evidence>
<evidence type="ECO:0000256" key="4">
    <source>
        <dbReference type="ARBA" id="ARBA00022980"/>
    </source>
</evidence>
<proteinExistence type="inferred from homology"/>
<dbReference type="PROSITE" id="PS00646">
    <property type="entry name" value="RIBOSOMAL_S13_1"/>
    <property type="match status" value="1"/>
</dbReference>
<comment type="subunit">
    <text evidence="7">Part of the 30S ribosomal subunit. Forms a loose heterodimer with protein S19. Forms two bridges to the 50S subunit in the 70S ribosome.</text>
</comment>
<dbReference type="InterPro" id="IPR010979">
    <property type="entry name" value="Ribosomal_uS13-like_H2TH"/>
</dbReference>
<feature type="region of interest" description="Disordered" evidence="9">
    <location>
        <begin position="94"/>
        <end position="118"/>
    </location>
</feature>
<evidence type="ECO:0000313" key="11">
    <source>
        <dbReference type="Proteomes" id="UP001501565"/>
    </source>
</evidence>
<dbReference type="Gene3D" id="4.10.910.10">
    <property type="entry name" value="30s ribosomal protein s13, domain 2"/>
    <property type="match status" value="1"/>
</dbReference>
<evidence type="ECO:0000256" key="7">
    <source>
        <dbReference type="HAMAP-Rule" id="MF_01315"/>
    </source>
</evidence>
<keyword evidence="5 7" id="KW-0687">Ribonucleoprotein</keyword>
<keyword evidence="11" id="KW-1185">Reference proteome</keyword>
<protein>
    <recommendedName>
        <fullName evidence="6 7">Small ribosomal subunit protein uS13</fullName>
    </recommendedName>
</protein>
<dbReference type="PANTHER" id="PTHR10871">
    <property type="entry name" value="30S RIBOSOMAL PROTEIN S13/40S RIBOSOMAL PROTEIN S18"/>
    <property type="match status" value="1"/>
</dbReference>
<evidence type="ECO:0000256" key="1">
    <source>
        <dbReference type="ARBA" id="ARBA00008080"/>
    </source>
</evidence>
<evidence type="ECO:0000256" key="6">
    <source>
        <dbReference type="ARBA" id="ARBA00035166"/>
    </source>
</evidence>
<dbReference type="NCBIfam" id="TIGR03631">
    <property type="entry name" value="uS13_bact"/>
    <property type="match status" value="1"/>
</dbReference>
<evidence type="ECO:0000256" key="3">
    <source>
        <dbReference type="ARBA" id="ARBA00022884"/>
    </source>
</evidence>
<gene>
    <name evidence="7 10" type="primary">rpsM</name>
    <name evidence="10" type="ORF">GCM10022277_19130</name>
</gene>
<dbReference type="PIRSF" id="PIRSF002134">
    <property type="entry name" value="Ribosomal_S13"/>
    <property type="match status" value="1"/>
</dbReference>
<dbReference type="RefSeq" id="WP_344797954.1">
    <property type="nucleotide sequence ID" value="NZ_BAABBN010000006.1"/>
</dbReference>
<dbReference type="InterPro" id="IPR027437">
    <property type="entry name" value="Rbsml_uS13_C"/>
</dbReference>
<dbReference type="Pfam" id="PF00416">
    <property type="entry name" value="Ribosomal_S13"/>
    <property type="match status" value="1"/>
</dbReference>
<keyword evidence="2 7" id="KW-0699">rRNA-binding</keyword>
<accession>A0ABP7MI33</accession>
<sequence length="118" mass="13320">MARIAGVNIPDNKHAVISLTYIYGVGRPSAQQILATVGVEPTTKIKDLSEEVLDKIRAEVATFNVEGDLRREVNMNIKRLMDLGCYRGLRHRRSLPLRGQRSKTNARTRKGPRKPIKK</sequence>
<dbReference type="EMBL" id="BAABBN010000006">
    <property type="protein sequence ID" value="GAA3923409.1"/>
    <property type="molecule type" value="Genomic_DNA"/>
</dbReference>